<dbReference type="InterPro" id="IPR013766">
    <property type="entry name" value="Thioredoxin_domain"/>
</dbReference>
<dbReference type="PROSITE" id="PS51352">
    <property type="entry name" value="THIOREDOXIN_2"/>
    <property type="match status" value="1"/>
</dbReference>
<dbReference type="SUPFAM" id="SSF52833">
    <property type="entry name" value="Thioredoxin-like"/>
    <property type="match status" value="1"/>
</dbReference>
<organism evidence="3">
    <name type="scientific">viral metagenome</name>
    <dbReference type="NCBI Taxonomy" id="1070528"/>
    <lineage>
        <taxon>unclassified sequences</taxon>
        <taxon>metagenomes</taxon>
        <taxon>organismal metagenomes</taxon>
    </lineage>
</organism>
<dbReference type="Pfam" id="PF00085">
    <property type="entry name" value="Thioredoxin"/>
    <property type="match status" value="1"/>
</dbReference>
<evidence type="ECO:0000313" key="3">
    <source>
        <dbReference type="EMBL" id="QHS98677.1"/>
    </source>
</evidence>
<dbReference type="EMBL" id="MN739321">
    <property type="protein sequence ID" value="QHS98677.1"/>
    <property type="molecule type" value="Genomic_DNA"/>
</dbReference>
<evidence type="ECO:0000259" key="2">
    <source>
        <dbReference type="PROSITE" id="PS51352"/>
    </source>
</evidence>
<feature type="domain" description="Thioredoxin" evidence="2">
    <location>
        <begin position="40"/>
        <end position="165"/>
    </location>
</feature>
<keyword evidence="1" id="KW-0472">Membrane</keyword>
<dbReference type="InterPro" id="IPR036249">
    <property type="entry name" value="Thioredoxin-like_sf"/>
</dbReference>
<name>A0A6C0C231_9ZZZZ</name>
<dbReference type="Gene3D" id="3.40.30.10">
    <property type="entry name" value="Glutaredoxin"/>
    <property type="match status" value="1"/>
</dbReference>
<accession>A0A6C0C231</accession>
<evidence type="ECO:0000256" key="1">
    <source>
        <dbReference type="SAM" id="Phobius"/>
    </source>
</evidence>
<sequence length="165" mass="18929">MNLSDIFGFLYSRKFLIILATVSLFLGLAFYVYSIYIAPKLNPDFVPNKEFIEQGSGKDNGGLGKNADVYYIHANWCPFCKKVNPVWQKIKGELDGSVINNYSLKFIDIEGEKEEKKMKEFEDTYLNGKQVEGYPTICIVKDNQVIEFEAKPNEETLKEFINTVL</sequence>
<proteinExistence type="predicted"/>
<protein>
    <recommendedName>
        <fullName evidence="2">Thioredoxin domain-containing protein</fullName>
    </recommendedName>
</protein>
<feature type="transmembrane region" description="Helical" evidence="1">
    <location>
        <begin position="15"/>
        <end position="33"/>
    </location>
</feature>
<reference evidence="3" key="1">
    <citation type="journal article" date="2020" name="Nature">
        <title>Giant virus diversity and host interactions through global metagenomics.</title>
        <authorList>
            <person name="Schulz F."/>
            <person name="Roux S."/>
            <person name="Paez-Espino D."/>
            <person name="Jungbluth S."/>
            <person name="Walsh D.A."/>
            <person name="Denef V.J."/>
            <person name="McMahon K.D."/>
            <person name="Konstantinidis K.T."/>
            <person name="Eloe-Fadrosh E.A."/>
            <person name="Kyrpides N.C."/>
            <person name="Woyke T."/>
        </authorList>
    </citation>
    <scope>NUCLEOTIDE SEQUENCE</scope>
    <source>
        <strain evidence="3">GVMAG-M-3300020185-18</strain>
    </source>
</reference>
<keyword evidence="1" id="KW-0812">Transmembrane</keyword>
<dbReference type="AlphaFoldDB" id="A0A6C0C231"/>
<keyword evidence="1" id="KW-1133">Transmembrane helix</keyword>